<dbReference type="InterPro" id="IPR008792">
    <property type="entry name" value="PQQD"/>
</dbReference>
<proteinExistence type="predicted"/>
<dbReference type="Proteomes" id="UP000823850">
    <property type="component" value="Unassembled WGS sequence"/>
</dbReference>
<evidence type="ECO:0000313" key="2">
    <source>
        <dbReference type="Proteomes" id="UP000823850"/>
    </source>
</evidence>
<reference evidence="1" key="1">
    <citation type="journal article" date="2021" name="PeerJ">
        <title>Extensive microbial diversity within the chicken gut microbiome revealed by metagenomics and culture.</title>
        <authorList>
            <person name="Gilroy R."/>
            <person name="Ravi A."/>
            <person name="Getino M."/>
            <person name="Pursley I."/>
            <person name="Horton D.L."/>
            <person name="Alikhan N.F."/>
            <person name="Baker D."/>
            <person name="Gharbi K."/>
            <person name="Hall N."/>
            <person name="Watson M."/>
            <person name="Adriaenssens E.M."/>
            <person name="Foster-Nyarko E."/>
            <person name="Jarju S."/>
            <person name="Secka A."/>
            <person name="Antonio M."/>
            <person name="Oren A."/>
            <person name="Chaudhuri R.R."/>
            <person name="La Ragione R."/>
            <person name="Hildebrand F."/>
            <person name="Pallen M.J."/>
        </authorList>
    </citation>
    <scope>NUCLEOTIDE SEQUENCE</scope>
    <source>
        <strain evidence="1">ChiW19-6364</strain>
    </source>
</reference>
<dbReference type="AlphaFoldDB" id="A0A9D2RBQ7"/>
<dbReference type="EMBL" id="DWUX01000103">
    <property type="protein sequence ID" value="HJD39456.1"/>
    <property type="molecule type" value="Genomic_DNA"/>
</dbReference>
<dbReference type="Gene3D" id="1.10.10.1150">
    <property type="entry name" value="Coenzyme PQQ synthesis protein D (PqqD)"/>
    <property type="match status" value="1"/>
</dbReference>
<evidence type="ECO:0000313" key="1">
    <source>
        <dbReference type="EMBL" id="HJD39456.1"/>
    </source>
</evidence>
<accession>A0A9D2RBQ7</accession>
<name>A0A9D2RBQ7_9FIRM</name>
<comment type="caution">
    <text evidence="1">The sequence shown here is derived from an EMBL/GenBank/DDBJ whole genome shotgun (WGS) entry which is preliminary data.</text>
</comment>
<organism evidence="1 2">
    <name type="scientific">Candidatus Blautia stercoripullorum</name>
    <dbReference type="NCBI Taxonomy" id="2838502"/>
    <lineage>
        <taxon>Bacteria</taxon>
        <taxon>Bacillati</taxon>
        <taxon>Bacillota</taxon>
        <taxon>Clostridia</taxon>
        <taxon>Lachnospirales</taxon>
        <taxon>Lachnospiraceae</taxon>
        <taxon>Blautia</taxon>
    </lineage>
</organism>
<reference evidence="1" key="2">
    <citation type="submission" date="2021-04" db="EMBL/GenBank/DDBJ databases">
        <authorList>
            <person name="Gilroy R."/>
        </authorList>
    </citation>
    <scope>NUCLEOTIDE SEQUENCE</scope>
    <source>
        <strain evidence="1">ChiW19-6364</strain>
    </source>
</reference>
<dbReference type="InterPro" id="IPR041881">
    <property type="entry name" value="PqqD_sf"/>
</dbReference>
<dbReference type="Pfam" id="PF05402">
    <property type="entry name" value="PqqD"/>
    <property type="match status" value="1"/>
</dbReference>
<protein>
    <submittedName>
        <fullName evidence="1">PqqD family protein</fullName>
    </submittedName>
</protein>
<gene>
    <name evidence="1" type="ORF">H9913_05460</name>
</gene>
<sequence>MKIKENFILRKIAGDDVVVPIGENIADFNGAITLNETAALLWKELETGSTREELKASLCKEYDVPEEKAYKDIDKFVNILQEHGILEEE</sequence>